<organism evidence="6">
    <name type="scientific">Brachypodium distachyon</name>
    <name type="common">Purple false brome</name>
    <name type="synonym">Trachynia distachya</name>
    <dbReference type="NCBI Taxonomy" id="15368"/>
    <lineage>
        <taxon>Eukaryota</taxon>
        <taxon>Viridiplantae</taxon>
        <taxon>Streptophyta</taxon>
        <taxon>Embryophyta</taxon>
        <taxon>Tracheophyta</taxon>
        <taxon>Spermatophyta</taxon>
        <taxon>Magnoliopsida</taxon>
        <taxon>Liliopsida</taxon>
        <taxon>Poales</taxon>
        <taxon>Poaceae</taxon>
        <taxon>BOP clade</taxon>
        <taxon>Pooideae</taxon>
        <taxon>Stipodae</taxon>
        <taxon>Brachypodieae</taxon>
        <taxon>Brachypodium</taxon>
    </lineage>
</organism>
<keyword evidence="3" id="KW-0408">Iron</keyword>
<feature type="signal peptide" evidence="5">
    <location>
        <begin position="1"/>
        <end position="23"/>
    </location>
</feature>
<dbReference type="AlphaFoldDB" id="A0A2K2DDX0"/>
<keyword evidence="5" id="KW-0732">Signal</keyword>
<dbReference type="EnsemblPlants" id="PNT72462">
    <property type="protein sequence ID" value="PNT72462"/>
    <property type="gene ID" value="BRADI_2g44850v3"/>
</dbReference>
<dbReference type="Gramene" id="PNT72462">
    <property type="protein sequence ID" value="PNT72462"/>
    <property type="gene ID" value="BRADI_2g44850v3"/>
</dbReference>
<dbReference type="Proteomes" id="UP000008810">
    <property type="component" value="Chromosome 2"/>
</dbReference>
<accession>A0A2K2DDX0</accession>
<dbReference type="GO" id="GO:0020037">
    <property type="term" value="F:heme binding"/>
    <property type="evidence" value="ECO:0007669"/>
    <property type="project" value="InterPro"/>
</dbReference>
<proteinExistence type="inferred from homology"/>
<keyword evidence="8" id="KW-1185">Reference proteome</keyword>
<dbReference type="GO" id="GO:0016705">
    <property type="term" value="F:oxidoreductase activity, acting on paired donors, with incorporation or reduction of molecular oxygen"/>
    <property type="evidence" value="ECO:0007669"/>
    <property type="project" value="InterPro"/>
</dbReference>
<dbReference type="PANTHER" id="PTHR47955:SF14">
    <property type="entry name" value="OS01G0543600 PROTEIN"/>
    <property type="match status" value="1"/>
</dbReference>
<evidence type="ECO:0000256" key="3">
    <source>
        <dbReference type="ARBA" id="ARBA00023004"/>
    </source>
</evidence>
<dbReference type="GO" id="GO:0004497">
    <property type="term" value="F:monooxygenase activity"/>
    <property type="evidence" value="ECO:0007669"/>
    <property type="project" value="InterPro"/>
</dbReference>
<dbReference type="Gene3D" id="1.10.630.10">
    <property type="entry name" value="Cytochrome P450"/>
    <property type="match status" value="1"/>
</dbReference>
<dbReference type="PANTHER" id="PTHR47955">
    <property type="entry name" value="CYTOCHROME P450 FAMILY 71 PROTEIN"/>
    <property type="match status" value="1"/>
</dbReference>
<dbReference type="STRING" id="15368.A0A2K2DDX0"/>
<evidence type="ECO:0008006" key="9">
    <source>
        <dbReference type="Google" id="ProtNLM"/>
    </source>
</evidence>
<evidence type="ECO:0000256" key="1">
    <source>
        <dbReference type="ARBA" id="ARBA00010617"/>
    </source>
</evidence>
<comment type="similarity">
    <text evidence="1">Belongs to the cytochrome P450 family.</text>
</comment>
<protein>
    <recommendedName>
        <fullName evidence="9">Cytochrome P450</fullName>
    </recommendedName>
</protein>
<evidence type="ECO:0000256" key="2">
    <source>
        <dbReference type="ARBA" id="ARBA00022723"/>
    </source>
</evidence>
<dbReference type="InParanoid" id="A0A2K2DDX0"/>
<dbReference type="EMBL" id="CM000881">
    <property type="protein sequence ID" value="PNT72462.1"/>
    <property type="molecule type" value="Genomic_DNA"/>
</dbReference>
<reference evidence="6 7" key="1">
    <citation type="journal article" date="2010" name="Nature">
        <title>Genome sequencing and analysis of the model grass Brachypodium distachyon.</title>
        <authorList>
            <consortium name="International Brachypodium Initiative"/>
        </authorList>
    </citation>
    <scope>NUCLEOTIDE SEQUENCE [LARGE SCALE GENOMIC DNA]</scope>
    <source>
        <strain evidence="6 7">Bd21</strain>
    </source>
</reference>
<dbReference type="OrthoDB" id="692890at2759"/>
<gene>
    <name evidence="6" type="ORF">BRADI_2g44850v3</name>
</gene>
<keyword evidence="2" id="KW-0479">Metal-binding</keyword>
<evidence type="ECO:0000256" key="5">
    <source>
        <dbReference type="SAM" id="SignalP"/>
    </source>
</evidence>
<dbReference type="InterPro" id="IPR036396">
    <property type="entry name" value="Cyt_P450_sf"/>
</dbReference>
<reference evidence="7" key="3">
    <citation type="submission" date="2018-08" db="UniProtKB">
        <authorList>
            <consortium name="EnsemblPlants"/>
        </authorList>
    </citation>
    <scope>IDENTIFICATION</scope>
    <source>
        <strain evidence="7">cv. Bd21</strain>
    </source>
</reference>
<evidence type="ECO:0000313" key="7">
    <source>
        <dbReference type="EnsemblPlants" id="PNT72462"/>
    </source>
</evidence>
<feature type="compositionally biased region" description="Basic residues" evidence="4">
    <location>
        <begin position="28"/>
        <end position="41"/>
    </location>
</feature>
<evidence type="ECO:0000313" key="8">
    <source>
        <dbReference type="Proteomes" id="UP000008810"/>
    </source>
</evidence>
<feature type="chain" id="PRO_5036043398" description="Cytochrome P450" evidence="5">
    <location>
        <begin position="24"/>
        <end position="128"/>
    </location>
</feature>
<feature type="region of interest" description="Disordered" evidence="4">
    <location>
        <begin position="23"/>
        <end position="51"/>
    </location>
</feature>
<evidence type="ECO:0000256" key="4">
    <source>
        <dbReference type="SAM" id="MobiDB-lite"/>
    </source>
</evidence>
<name>A0A2K2DDX0_BRADI</name>
<dbReference type="SUPFAM" id="SSF48264">
    <property type="entry name" value="Cytochrome P450"/>
    <property type="match status" value="1"/>
</dbReference>
<sequence length="128" mass="13993">MTGSAISLLRLWGSSSLATCTLSAPPRRLPRPARASRRQVRPRPPAPPLRPGALVRNLVISTPRAAKAILRTHDNLFASRMPNALLGGDVDVAFVPYGEYWSRARRLVTTHLLTAAKVHSPFLRRGAV</sequence>
<reference evidence="6" key="2">
    <citation type="submission" date="2017-06" db="EMBL/GenBank/DDBJ databases">
        <title>WGS assembly of Brachypodium distachyon.</title>
        <authorList>
            <consortium name="The International Brachypodium Initiative"/>
            <person name="Lucas S."/>
            <person name="Harmon-Smith M."/>
            <person name="Lail K."/>
            <person name="Tice H."/>
            <person name="Grimwood J."/>
            <person name="Bruce D."/>
            <person name="Barry K."/>
            <person name="Shu S."/>
            <person name="Lindquist E."/>
            <person name="Wang M."/>
            <person name="Pitluck S."/>
            <person name="Vogel J.P."/>
            <person name="Garvin D.F."/>
            <person name="Mockler T.C."/>
            <person name="Schmutz J."/>
            <person name="Rokhsar D."/>
            <person name="Bevan M.W."/>
        </authorList>
    </citation>
    <scope>NUCLEOTIDE SEQUENCE</scope>
    <source>
        <strain evidence="6">Bd21</strain>
    </source>
</reference>
<dbReference type="GO" id="GO:0005506">
    <property type="term" value="F:iron ion binding"/>
    <property type="evidence" value="ECO:0007669"/>
    <property type="project" value="InterPro"/>
</dbReference>
<evidence type="ECO:0000313" key="6">
    <source>
        <dbReference type="EMBL" id="PNT72462.1"/>
    </source>
</evidence>